<dbReference type="SUPFAM" id="SSF160527">
    <property type="entry name" value="V-type ATPase subunit E-like"/>
    <property type="match status" value="1"/>
</dbReference>
<dbReference type="GO" id="GO:0042777">
    <property type="term" value="P:proton motive force-driven plasma membrane ATP synthesis"/>
    <property type="evidence" value="ECO:0007669"/>
    <property type="project" value="UniProtKB-UniRule"/>
</dbReference>
<dbReference type="Pfam" id="PF01991">
    <property type="entry name" value="vATP-synt_E"/>
    <property type="match status" value="1"/>
</dbReference>
<evidence type="ECO:0000256" key="5">
    <source>
        <dbReference type="SAM" id="Coils"/>
    </source>
</evidence>
<dbReference type="AlphaFoldDB" id="A0A0S7WIR3"/>
<comment type="similarity">
    <text evidence="1 4">Belongs to the V-ATPase E subunit family.</text>
</comment>
<keyword evidence="4" id="KW-0066">ATP synthesis</keyword>
<evidence type="ECO:0000256" key="2">
    <source>
        <dbReference type="ARBA" id="ARBA00022448"/>
    </source>
</evidence>
<dbReference type="GO" id="GO:0046961">
    <property type="term" value="F:proton-transporting ATPase activity, rotational mechanism"/>
    <property type="evidence" value="ECO:0007669"/>
    <property type="project" value="InterPro"/>
</dbReference>
<accession>A0A0S7WIR3</accession>
<evidence type="ECO:0000313" key="7">
    <source>
        <dbReference type="Proteomes" id="UP000051124"/>
    </source>
</evidence>
<feature type="coiled-coil region" evidence="5">
    <location>
        <begin position="37"/>
        <end position="85"/>
    </location>
</feature>
<keyword evidence="5" id="KW-0175">Coiled coil</keyword>
<reference evidence="6 7" key="1">
    <citation type="journal article" date="2015" name="Microbiome">
        <title>Genomic resolution of linkages in carbon, nitrogen, and sulfur cycling among widespread estuary sediment bacteria.</title>
        <authorList>
            <person name="Baker B.J."/>
            <person name="Lazar C.S."/>
            <person name="Teske A.P."/>
            <person name="Dick G.J."/>
        </authorList>
    </citation>
    <scope>NUCLEOTIDE SEQUENCE [LARGE SCALE GENOMIC DNA]</scope>
    <source>
        <strain evidence="6">DG_26</strain>
    </source>
</reference>
<dbReference type="Gene3D" id="3.30.2320.30">
    <property type="entry name" value="ATP synthase, E subunit, C-terminal"/>
    <property type="match status" value="1"/>
</dbReference>
<dbReference type="Gene3D" id="1.20.5.620">
    <property type="entry name" value="F1F0 ATP synthase subunit B, membrane domain"/>
    <property type="match status" value="1"/>
</dbReference>
<comment type="caution">
    <text evidence="6">The sequence shown here is derived from an EMBL/GenBank/DDBJ whole genome shotgun (WGS) entry which is preliminary data.</text>
</comment>
<dbReference type="EMBL" id="LIZT01000032">
    <property type="protein sequence ID" value="KPJ50046.1"/>
    <property type="molecule type" value="Genomic_DNA"/>
</dbReference>
<dbReference type="GO" id="GO:0005524">
    <property type="term" value="F:ATP binding"/>
    <property type="evidence" value="ECO:0007669"/>
    <property type="project" value="UniProtKB-UniRule"/>
</dbReference>
<gene>
    <name evidence="4" type="primary">atpE</name>
    <name evidence="6" type="ORF">AMJ40_04075</name>
</gene>
<comment type="function">
    <text evidence="4">Produces ATP from ADP in the presence of a proton gradient across the membrane.</text>
</comment>
<organism evidence="6 7">
    <name type="scientific">candidate division TA06 bacterium DG_26</name>
    <dbReference type="NCBI Taxonomy" id="1703771"/>
    <lineage>
        <taxon>Bacteria</taxon>
        <taxon>Bacteria division TA06</taxon>
    </lineage>
</organism>
<evidence type="ECO:0000256" key="4">
    <source>
        <dbReference type="HAMAP-Rule" id="MF_00311"/>
    </source>
</evidence>
<dbReference type="GO" id="GO:0033178">
    <property type="term" value="C:proton-transporting two-sector ATPase complex, catalytic domain"/>
    <property type="evidence" value="ECO:0007669"/>
    <property type="project" value="InterPro"/>
</dbReference>
<keyword evidence="2 4" id="KW-0813">Transport</keyword>
<dbReference type="Proteomes" id="UP000051124">
    <property type="component" value="Unassembled WGS sequence"/>
</dbReference>
<dbReference type="GO" id="GO:0046933">
    <property type="term" value="F:proton-transporting ATP synthase activity, rotational mechanism"/>
    <property type="evidence" value="ECO:0007669"/>
    <property type="project" value="UniProtKB-UniRule"/>
</dbReference>
<keyword evidence="3 4" id="KW-0406">Ion transport</keyword>
<evidence type="ECO:0000256" key="1">
    <source>
        <dbReference type="ARBA" id="ARBA00005901"/>
    </source>
</evidence>
<dbReference type="InterPro" id="IPR002842">
    <property type="entry name" value="ATPase_V1_Esu"/>
</dbReference>
<name>A0A0S7WIR3_UNCT6</name>
<keyword evidence="4" id="KW-0375">Hydrogen ion transport</keyword>
<sequence length="201" mass="23009">MEKKNITAKILSDAKSKAEGILKEADSRAKEILGGAHQEVKRMKERLKRDAEVVAKKETARIVSLAEMEERKRILEQKIEILDDTFSRALENLKKRPKGEYQEIIKGLLVRAVNDGDEQVIVSKTDKERLDKDFFDSANSELKRFGKKGELELTEETGDFNGGVLLKKNKVETWCSVEVLLGMLRDELEMEIAKLLFETRE</sequence>
<dbReference type="HAMAP" id="MF_00311">
    <property type="entry name" value="ATP_synth_E_arch"/>
    <property type="match status" value="1"/>
</dbReference>
<protein>
    <recommendedName>
        <fullName evidence="4">V-type proton ATPase subunit E</fullName>
    </recommendedName>
    <alternativeName>
        <fullName evidence="4">V-ATPase subunit E</fullName>
    </alternativeName>
</protein>
<evidence type="ECO:0000313" key="6">
    <source>
        <dbReference type="EMBL" id="KPJ50046.1"/>
    </source>
</evidence>
<evidence type="ECO:0000256" key="3">
    <source>
        <dbReference type="ARBA" id="ARBA00023065"/>
    </source>
</evidence>
<dbReference type="InterPro" id="IPR038495">
    <property type="entry name" value="ATPase_E_C"/>
</dbReference>
<proteinExistence type="inferred from homology"/>